<feature type="domain" description="SET" evidence="2">
    <location>
        <begin position="43"/>
        <end position="345"/>
    </location>
</feature>
<feature type="compositionally biased region" description="Polar residues" evidence="1">
    <location>
        <begin position="270"/>
        <end position="288"/>
    </location>
</feature>
<dbReference type="PANTHER" id="PTHR13271">
    <property type="entry name" value="UNCHARACTERIZED PUTATIVE METHYLTRANSFERASE"/>
    <property type="match status" value="1"/>
</dbReference>
<name>A0ABY7CIX4_9BASI</name>
<keyword evidence="4" id="KW-1185">Reference proteome</keyword>
<dbReference type="InterPro" id="IPR050600">
    <property type="entry name" value="SETD3_SETD6_MTase"/>
</dbReference>
<dbReference type="PANTHER" id="PTHR13271:SF34">
    <property type="entry name" value="N-LYSINE METHYLTRANSFERASE SETD6"/>
    <property type="match status" value="1"/>
</dbReference>
<evidence type="ECO:0000256" key="1">
    <source>
        <dbReference type="SAM" id="MobiDB-lite"/>
    </source>
</evidence>
<dbReference type="GeneID" id="77810103"/>
<dbReference type="SUPFAM" id="SSF82199">
    <property type="entry name" value="SET domain"/>
    <property type="match status" value="1"/>
</dbReference>
<protein>
    <recommendedName>
        <fullName evidence="2">SET domain-containing protein</fullName>
    </recommendedName>
</protein>
<dbReference type="Gene3D" id="3.90.1410.10">
    <property type="entry name" value="set domain protein methyltransferase, domain 1"/>
    <property type="match status" value="1"/>
</dbReference>
<proteinExistence type="predicted"/>
<dbReference type="RefSeq" id="XP_053020428.1">
    <property type="nucleotide sequence ID" value="XM_053169208.1"/>
</dbReference>
<dbReference type="Proteomes" id="UP001164743">
    <property type="component" value="Chromosome 5A"/>
</dbReference>
<evidence type="ECO:0000259" key="2">
    <source>
        <dbReference type="PROSITE" id="PS50280"/>
    </source>
</evidence>
<dbReference type="PROSITE" id="PS50280">
    <property type="entry name" value="SET"/>
    <property type="match status" value="1"/>
</dbReference>
<sequence length="561" mass="62946">MPSTGSPSRGEGRGPTGFCADSNLGIWLTETGGWFHPGLVFGAGSSIADQGERAGAAARDMGLSVWADAPINKHDVLASCPAQAIIDRNHSLDRIAKLVARLRHSDNDKSLPVWPDPDSIDAFFLGFLDRTVVSFYLILTKLSLRLKSRRPSAQEAEEDPSLVGPLTELFSFHEEYVRLLPEAEQLMTPLFWNDAELDRVRSTSLLPSVDQQRQLWTSEYESLILGEKIRGLSDDLHAFIRQHVTCLDYFWANTIVNSRSFPSTLLLAPSSSNNPDRAHSQRPSSAAPNESAPILLPGVDIFNHKRGSKVEWRSVPLDSLHLKSIEIVSLENQIPRGEQVFNNYGPKSTGELILGYGFALGEEDWKKSGGDQEETMVMNPDDFYPIKLSEPEEEQAYSPLIREIFSRFKPDGLLHHVRRDGQIPSLLMGQLRISMISSDEDLLLASNRLQDHLLLPPESFLDTFHTAMAHKLSWENELNCIDCLASLVKFRLNQLLDSHPFLPDADWDAQVRTPVKRMIQIYLNGQVQILKELLKVTENTFQIAIENARADGFHFDSDDDD</sequence>
<reference evidence="3" key="1">
    <citation type="submission" date="2022-10" db="EMBL/GenBank/DDBJ databases">
        <title>Puccinia triticina Genome sequencing and assembly.</title>
        <authorList>
            <person name="Li C."/>
        </authorList>
    </citation>
    <scope>NUCLEOTIDE SEQUENCE</scope>
    <source>
        <strain evidence="3">Pt15</strain>
    </source>
</reference>
<evidence type="ECO:0000313" key="4">
    <source>
        <dbReference type="Proteomes" id="UP001164743"/>
    </source>
</evidence>
<dbReference type="InterPro" id="IPR046341">
    <property type="entry name" value="SET_dom_sf"/>
</dbReference>
<gene>
    <name evidence="3" type="ORF">PtA15_5A446</name>
</gene>
<organism evidence="3 4">
    <name type="scientific">Puccinia triticina</name>
    <dbReference type="NCBI Taxonomy" id="208348"/>
    <lineage>
        <taxon>Eukaryota</taxon>
        <taxon>Fungi</taxon>
        <taxon>Dikarya</taxon>
        <taxon>Basidiomycota</taxon>
        <taxon>Pucciniomycotina</taxon>
        <taxon>Pucciniomycetes</taxon>
        <taxon>Pucciniales</taxon>
        <taxon>Pucciniaceae</taxon>
        <taxon>Puccinia</taxon>
    </lineage>
</organism>
<evidence type="ECO:0000313" key="3">
    <source>
        <dbReference type="EMBL" id="WAQ84873.1"/>
    </source>
</evidence>
<feature type="region of interest" description="Disordered" evidence="1">
    <location>
        <begin position="270"/>
        <end position="292"/>
    </location>
</feature>
<accession>A0ABY7CIX4</accession>
<dbReference type="InterPro" id="IPR001214">
    <property type="entry name" value="SET_dom"/>
</dbReference>
<dbReference type="EMBL" id="CP110425">
    <property type="protein sequence ID" value="WAQ84873.1"/>
    <property type="molecule type" value="Genomic_DNA"/>
</dbReference>